<evidence type="ECO:0000256" key="2">
    <source>
        <dbReference type="ARBA" id="ARBA00023125"/>
    </source>
</evidence>
<dbReference type="InterPro" id="IPR036388">
    <property type="entry name" value="WH-like_DNA-bd_sf"/>
</dbReference>
<dbReference type="SMART" id="SM00345">
    <property type="entry name" value="HTH_GNTR"/>
    <property type="match status" value="1"/>
</dbReference>
<keyword evidence="1" id="KW-0805">Transcription regulation</keyword>
<dbReference type="PANTHER" id="PTHR43537">
    <property type="entry name" value="TRANSCRIPTIONAL REGULATOR, GNTR FAMILY"/>
    <property type="match status" value="1"/>
</dbReference>
<protein>
    <submittedName>
        <fullName evidence="6">DNA-binding transcriptional regulator, GntR family</fullName>
    </submittedName>
</protein>
<evidence type="ECO:0000256" key="3">
    <source>
        <dbReference type="ARBA" id="ARBA00023163"/>
    </source>
</evidence>
<gene>
    <name evidence="6" type="ORF">Ga0074812_110157</name>
</gene>
<dbReference type="InterPro" id="IPR000524">
    <property type="entry name" value="Tscrpt_reg_HTH_GntR"/>
</dbReference>
<sequence length="257" mass="26674">MVVPAALRRTRTSAAVVEYVQREIFAGSLRRGDRIDVERIGTALGVSPTPVREALVLLERDGLIATRMHRVAIVAHFDAGTLRADFHVLGVLSGVAAARVAKDRDPRVLARLQGLLQALADSASADSASAGGTSADNASAGGASADGRADAAVAGTRTKDLVAEIVQLQHDAGATPRLLAELHGVGGFLAWAARESDRRAPEEVVEAQRRVVDAIVAGHSQAAARARLADARAAAEEVIGELIRRGVLRADGTNAAA</sequence>
<accession>A0A0S4QRV8</accession>
<keyword evidence="3" id="KW-0804">Transcription</keyword>
<feature type="domain" description="HTH gntR-type" evidence="5">
    <location>
        <begin position="10"/>
        <end position="77"/>
    </location>
</feature>
<evidence type="ECO:0000256" key="1">
    <source>
        <dbReference type="ARBA" id="ARBA00023015"/>
    </source>
</evidence>
<keyword evidence="7" id="KW-1185">Reference proteome</keyword>
<dbReference type="EMBL" id="FAOZ01000010">
    <property type="protein sequence ID" value="CUU57142.1"/>
    <property type="molecule type" value="Genomic_DNA"/>
</dbReference>
<dbReference type="Pfam" id="PF00392">
    <property type="entry name" value="GntR"/>
    <property type="match status" value="1"/>
</dbReference>
<dbReference type="Proteomes" id="UP000198802">
    <property type="component" value="Unassembled WGS sequence"/>
</dbReference>
<feature type="region of interest" description="Disordered" evidence="4">
    <location>
        <begin position="126"/>
        <end position="145"/>
    </location>
</feature>
<evidence type="ECO:0000313" key="7">
    <source>
        <dbReference type="Proteomes" id="UP000198802"/>
    </source>
</evidence>
<dbReference type="GO" id="GO:0003677">
    <property type="term" value="F:DNA binding"/>
    <property type="evidence" value="ECO:0007669"/>
    <property type="project" value="UniProtKB-KW"/>
</dbReference>
<dbReference type="GO" id="GO:0003700">
    <property type="term" value="F:DNA-binding transcription factor activity"/>
    <property type="evidence" value="ECO:0007669"/>
    <property type="project" value="InterPro"/>
</dbReference>
<dbReference type="Gene3D" id="1.10.10.10">
    <property type="entry name" value="Winged helix-like DNA-binding domain superfamily/Winged helix DNA-binding domain"/>
    <property type="match status" value="1"/>
</dbReference>
<organism evidence="6 7">
    <name type="scientific">Parafrankia irregularis</name>
    <dbReference type="NCBI Taxonomy" id="795642"/>
    <lineage>
        <taxon>Bacteria</taxon>
        <taxon>Bacillati</taxon>
        <taxon>Actinomycetota</taxon>
        <taxon>Actinomycetes</taxon>
        <taxon>Frankiales</taxon>
        <taxon>Frankiaceae</taxon>
        <taxon>Parafrankia</taxon>
    </lineage>
</organism>
<evidence type="ECO:0000256" key="4">
    <source>
        <dbReference type="SAM" id="MobiDB-lite"/>
    </source>
</evidence>
<dbReference type="AlphaFoldDB" id="A0A0S4QRV8"/>
<dbReference type="InterPro" id="IPR036390">
    <property type="entry name" value="WH_DNA-bd_sf"/>
</dbReference>
<name>A0A0S4QRV8_9ACTN</name>
<evidence type="ECO:0000313" key="6">
    <source>
        <dbReference type="EMBL" id="CUU57142.1"/>
    </source>
</evidence>
<dbReference type="RefSeq" id="WP_091278172.1">
    <property type="nucleotide sequence ID" value="NZ_FAOZ01000010.1"/>
</dbReference>
<proteinExistence type="predicted"/>
<dbReference type="PROSITE" id="PS50949">
    <property type="entry name" value="HTH_GNTR"/>
    <property type="match status" value="1"/>
</dbReference>
<dbReference type="PANTHER" id="PTHR43537:SF45">
    <property type="entry name" value="GNTR FAMILY REGULATORY PROTEIN"/>
    <property type="match status" value="1"/>
</dbReference>
<reference evidence="7" key="1">
    <citation type="submission" date="2015-11" db="EMBL/GenBank/DDBJ databases">
        <authorList>
            <person name="Varghese N."/>
        </authorList>
    </citation>
    <scope>NUCLEOTIDE SEQUENCE [LARGE SCALE GENOMIC DNA]</scope>
    <source>
        <strain evidence="7">DSM 45899</strain>
    </source>
</reference>
<keyword evidence="2 6" id="KW-0238">DNA-binding</keyword>
<evidence type="ECO:0000259" key="5">
    <source>
        <dbReference type="PROSITE" id="PS50949"/>
    </source>
</evidence>
<dbReference type="SUPFAM" id="SSF46785">
    <property type="entry name" value="Winged helix' DNA-binding domain"/>
    <property type="match status" value="1"/>
</dbReference>